<reference evidence="2 3" key="1">
    <citation type="submission" date="2021-06" db="EMBL/GenBank/DDBJ databases">
        <title>Actinoplanes lichenicola sp. nov., and Actinoplanes ovalisporus sp. nov., isolated from lichen in Thailand.</title>
        <authorList>
            <person name="Saeng-In P."/>
            <person name="Kanchanasin P."/>
            <person name="Yuki M."/>
            <person name="Kudo T."/>
            <person name="Ohkuma M."/>
            <person name="Phongsopitanun W."/>
            <person name="Tanasupawat S."/>
        </authorList>
    </citation>
    <scope>NUCLEOTIDE SEQUENCE [LARGE SCALE GENOMIC DNA]</scope>
    <source>
        <strain evidence="2 3">NBRC 110975</strain>
    </source>
</reference>
<comment type="caution">
    <text evidence="2">The sequence shown here is derived from an EMBL/GenBank/DDBJ whole genome shotgun (WGS) entry which is preliminary data.</text>
</comment>
<proteinExistence type="predicted"/>
<keyword evidence="3" id="KW-1185">Reference proteome</keyword>
<organism evidence="2 3">
    <name type="scientific">Paractinoplanes bogorensis</name>
    <dbReference type="NCBI Taxonomy" id="1610840"/>
    <lineage>
        <taxon>Bacteria</taxon>
        <taxon>Bacillati</taxon>
        <taxon>Actinomycetota</taxon>
        <taxon>Actinomycetes</taxon>
        <taxon>Micromonosporales</taxon>
        <taxon>Micromonosporaceae</taxon>
        <taxon>Paractinoplanes</taxon>
    </lineage>
</organism>
<gene>
    <name evidence="2" type="ORF">KOI35_21350</name>
</gene>
<dbReference type="Proteomes" id="UP001519654">
    <property type="component" value="Unassembled WGS sequence"/>
</dbReference>
<dbReference type="EMBL" id="JAHKKG010000006">
    <property type="protein sequence ID" value="MBU2666064.1"/>
    <property type="molecule type" value="Genomic_DNA"/>
</dbReference>
<accession>A0ABS5YTR9</accession>
<dbReference type="RefSeq" id="WP_215789259.1">
    <property type="nucleotide sequence ID" value="NZ_JAHKKG010000006.1"/>
</dbReference>
<evidence type="ECO:0000313" key="2">
    <source>
        <dbReference type="EMBL" id="MBU2666064.1"/>
    </source>
</evidence>
<sequence length="184" mass="20206">MVRRLLAVLAAAAVLIVGVQVPAGASTFAPPGNQRLMFIGQSTKAAWDDYTSFARTPAGGSVYYEVKSGTWVNPGHRDYATFLAQQGKAVQIGISWKDNPPGFNGGDENAKAARSRAVTAKIAAGQHQSQFTTLVNFMNQYPQAKFFLRLDYEVSSFYHCTDSSCASYKNAFATLRRFFDSRKR</sequence>
<name>A0ABS5YTR9_9ACTN</name>
<dbReference type="Gene3D" id="3.20.20.80">
    <property type="entry name" value="Glycosidases"/>
    <property type="match status" value="1"/>
</dbReference>
<protein>
    <recommendedName>
        <fullName evidence="4">GH26 domain-containing protein</fullName>
    </recommendedName>
</protein>
<evidence type="ECO:0000256" key="1">
    <source>
        <dbReference type="SAM" id="SignalP"/>
    </source>
</evidence>
<feature type="signal peptide" evidence="1">
    <location>
        <begin position="1"/>
        <end position="25"/>
    </location>
</feature>
<evidence type="ECO:0008006" key="4">
    <source>
        <dbReference type="Google" id="ProtNLM"/>
    </source>
</evidence>
<feature type="chain" id="PRO_5046898251" description="GH26 domain-containing protein" evidence="1">
    <location>
        <begin position="26"/>
        <end position="184"/>
    </location>
</feature>
<keyword evidence="1" id="KW-0732">Signal</keyword>
<evidence type="ECO:0000313" key="3">
    <source>
        <dbReference type="Proteomes" id="UP001519654"/>
    </source>
</evidence>